<evidence type="ECO:0000313" key="3">
    <source>
        <dbReference type="Proteomes" id="UP000308652"/>
    </source>
</evidence>
<protein>
    <submittedName>
        <fullName evidence="2">Uncharacterized protein</fullName>
    </submittedName>
</protein>
<reference evidence="2 3" key="1">
    <citation type="journal article" date="2019" name="Nat. Ecol. Evol.">
        <title>Megaphylogeny resolves global patterns of mushroom evolution.</title>
        <authorList>
            <person name="Varga T."/>
            <person name="Krizsan K."/>
            <person name="Foldi C."/>
            <person name="Dima B."/>
            <person name="Sanchez-Garcia M."/>
            <person name="Sanchez-Ramirez S."/>
            <person name="Szollosi G.J."/>
            <person name="Szarkandi J.G."/>
            <person name="Papp V."/>
            <person name="Albert L."/>
            <person name="Andreopoulos W."/>
            <person name="Angelini C."/>
            <person name="Antonin V."/>
            <person name="Barry K.W."/>
            <person name="Bougher N.L."/>
            <person name="Buchanan P."/>
            <person name="Buyck B."/>
            <person name="Bense V."/>
            <person name="Catcheside P."/>
            <person name="Chovatia M."/>
            <person name="Cooper J."/>
            <person name="Damon W."/>
            <person name="Desjardin D."/>
            <person name="Finy P."/>
            <person name="Geml J."/>
            <person name="Haridas S."/>
            <person name="Hughes K."/>
            <person name="Justo A."/>
            <person name="Karasinski D."/>
            <person name="Kautmanova I."/>
            <person name="Kiss B."/>
            <person name="Kocsube S."/>
            <person name="Kotiranta H."/>
            <person name="LaButti K.M."/>
            <person name="Lechner B.E."/>
            <person name="Liimatainen K."/>
            <person name="Lipzen A."/>
            <person name="Lukacs Z."/>
            <person name="Mihaltcheva S."/>
            <person name="Morgado L.N."/>
            <person name="Niskanen T."/>
            <person name="Noordeloos M.E."/>
            <person name="Ohm R.A."/>
            <person name="Ortiz-Santana B."/>
            <person name="Ovrebo C."/>
            <person name="Racz N."/>
            <person name="Riley R."/>
            <person name="Savchenko A."/>
            <person name="Shiryaev A."/>
            <person name="Soop K."/>
            <person name="Spirin V."/>
            <person name="Szebenyi C."/>
            <person name="Tomsovsky M."/>
            <person name="Tulloss R.E."/>
            <person name="Uehling J."/>
            <person name="Grigoriev I.V."/>
            <person name="Vagvolgyi C."/>
            <person name="Papp T."/>
            <person name="Martin F.M."/>
            <person name="Miettinen O."/>
            <person name="Hibbett D.S."/>
            <person name="Nagy L.G."/>
        </authorList>
    </citation>
    <scope>NUCLEOTIDE SEQUENCE [LARGE SCALE GENOMIC DNA]</scope>
    <source>
        <strain evidence="2 3">CBS 166.37</strain>
    </source>
</reference>
<keyword evidence="1" id="KW-0472">Membrane</keyword>
<accession>A0A5C3M0P7</accession>
<dbReference type="EMBL" id="ML213606">
    <property type="protein sequence ID" value="TFK37718.1"/>
    <property type="molecule type" value="Genomic_DNA"/>
</dbReference>
<keyword evidence="3" id="KW-1185">Reference proteome</keyword>
<keyword evidence="1" id="KW-0812">Transmembrane</keyword>
<organism evidence="2 3">
    <name type="scientific">Crucibulum laeve</name>
    <dbReference type="NCBI Taxonomy" id="68775"/>
    <lineage>
        <taxon>Eukaryota</taxon>
        <taxon>Fungi</taxon>
        <taxon>Dikarya</taxon>
        <taxon>Basidiomycota</taxon>
        <taxon>Agaricomycotina</taxon>
        <taxon>Agaricomycetes</taxon>
        <taxon>Agaricomycetidae</taxon>
        <taxon>Agaricales</taxon>
        <taxon>Agaricineae</taxon>
        <taxon>Nidulariaceae</taxon>
        <taxon>Crucibulum</taxon>
    </lineage>
</organism>
<name>A0A5C3M0P7_9AGAR</name>
<evidence type="ECO:0000256" key="1">
    <source>
        <dbReference type="SAM" id="Phobius"/>
    </source>
</evidence>
<sequence length="101" mass="11411">MGVLLRLTKSILMDFNLFGLVLLMMATYIINPQSKLQQTFPGILHLHCELDSYHSCLSIFVKNVGKVVFLMTRATCQTARPLMKLFSLSISKICPSNVYNV</sequence>
<evidence type="ECO:0000313" key="2">
    <source>
        <dbReference type="EMBL" id="TFK37718.1"/>
    </source>
</evidence>
<dbReference type="AlphaFoldDB" id="A0A5C3M0P7"/>
<keyword evidence="1" id="KW-1133">Transmembrane helix</keyword>
<feature type="transmembrane region" description="Helical" evidence="1">
    <location>
        <begin position="12"/>
        <end position="30"/>
    </location>
</feature>
<gene>
    <name evidence="2" type="ORF">BDQ12DRAFT_631859</name>
</gene>
<proteinExistence type="predicted"/>
<dbReference type="Proteomes" id="UP000308652">
    <property type="component" value="Unassembled WGS sequence"/>
</dbReference>